<keyword evidence="3" id="KW-1185">Reference proteome</keyword>
<feature type="region of interest" description="Disordered" evidence="1">
    <location>
        <begin position="16"/>
        <end position="56"/>
    </location>
</feature>
<sequence length="96" mass="11063">MEREVKKEIWKRTKKRRRKLWRSQRQGNSPESCTSQDSDTSVEDSTKVLDDNVKSSEYNVGCSNDGSIVDKLDRGEITAIDNDILVATGRNWHRHA</sequence>
<dbReference type="AlphaFoldDB" id="A0AAV3ZPT4"/>
<organism evidence="2 3">
    <name type="scientific">Plakobranchus ocellatus</name>
    <dbReference type="NCBI Taxonomy" id="259542"/>
    <lineage>
        <taxon>Eukaryota</taxon>
        <taxon>Metazoa</taxon>
        <taxon>Spiralia</taxon>
        <taxon>Lophotrochozoa</taxon>
        <taxon>Mollusca</taxon>
        <taxon>Gastropoda</taxon>
        <taxon>Heterobranchia</taxon>
        <taxon>Euthyneura</taxon>
        <taxon>Panpulmonata</taxon>
        <taxon>Sacoglossa</taxon>
        <taxon>Placobranchoidea</taxon>
        <taxon>Plakobranchidae</taxon>
        <taxon>Plakobranchus</taxon>
    </lineage>
</organism>
<evidence type="ECO:0000256" key="1">
    <source>
        <dbReference type="SAM" id="MobiDB-lite"/>
    </source>
</evidence>
<feature type="compositionally biased region" description="Polar residues" evidence="1">
    <location>
        <begin position="23"/>
        <end position="39"/>
    </location>
</feature>
<name>A0AAV3ZPT4_9GAST</name>
<accession>A0AAV3ZPT4</accession>
<evidence type="ECO:0000313" key="3">
    <source>
        <dbReference type="Proteomes" id="UP000735302"/>
    </source>
</evidence>
<proteinExistence type="predicted"/>
<evidence type="ECO:0000313" key="2">
    <source>
        <dbReference type="EMBL" id="GFN96609.1"/>
    </source>
</evidence>
<comment type="caution">
    <text evidence="2">The sequence shown here is derived from an EMBL/GenBank/DDBJ whole genome shotgun (WGS) entry which is preliminary data.</text>
</comment>
<dbReference type="Proteomes" id="UP000735302">
    <property type="component" value="Unassembled WGS sequence"/>
</dbReference>
<dbReference type="EMBL" id="BLXT01002685">
    <property type="protein sequence ID" value="GFN96609.1"/>
    <property type="molecule type" value="Genomic_DNA"/>
</dbReference>
<feature type="compositionally biased region" description="Basic and acidic residues" evidence="1">
    <location>
        <begin position="44"/>
        <end position="54"/>
    </location>
</feature>
<gene>
    <name evidence="2" type="ORF">PoB_002311500</name>
</gene>
<protein>
    <submittedName>
        <fullName evidence="2">Uncharacterized protein</fullName>
    </submittedName>
</protein>
<reference evidence="2 3" key="1">
    <citation type="journal article" date="2021" name="Elife">
        <title>Chloroplast acquisition without the gene transfer in kleptoplastic sea slugs, Plakobranchus ocellatus.</title>
        <authorList>
            <person name="Maeda T."/>
            <person name="Takahashi S."/>
            <person name="Yoshida T."/>
            <person name="Shimamura S."/>
            <person name="Takaki Y."/>
            <person name="Nagai Y."/>
            <person name="Toyoda A."/>
            <person name="Suzuki Y."/>
            <person name="Arimoto A."/>
            <person name="Ishii H."/>
            <person name="Satoh N."/>
            <person name="Nishiyama T."/>
            <person name="Hasebe M."/>
            <person name="Maruyama T."/>
            <person name="Minagawa J."/>
            <person name="Obokata J."/>
            <person name="Shigenobu S."/>
        </authorList>
    </citation>
    <scope>NUCLEOTIDE SEQUENCE [LARGE SCALE GENOMIC DNA]</scope>
</reference>